<dbReference type="HOGENOM" id="CLU_1491542_0_0_1"/>
<dbReference type="EnsemblPlants" id="PGSC0003DMT400095464">
    <property type="protein sequence ID" value="PGSC0003DMT400095464"/>
    <property type="gene ID" value="PGSC0003DMG400045035"/>
</dbReference>
<evidence type="ECO:0000256" key="1">
    <source>
        <dbReference type="SAM" id="MobiDB-lite"/>
    </source>
</evidence>
<protein>
    <submittedName>
        <fullName evidence="2">Uncharacterized protein</fullName>
    </submittedName>
</protein>
<dbReference type="PaxDb" id="4113-PGSC0003DMT400095464"/>
<feature type="compositionally biased region" description="Acidic residues" evidence="1">
    <location>
        <begin position="23"/>
        <end position="50"/>
    </location>
</feature>
<reference evidence="2" key="2">
    <citation type="submission" date="2015-06" db="UniProtKB">
        <authorList>
            <consortium name="EnsemblPlants"/>
        </authorList>
    </citation>
    <scope>IDENTIFICATION</scope>
    <source>
        <strain evidence="2">DM1-3 516 R44</strain>
    </source>
</reference>
<accession>M1DWC9</accession>
<reference evidence="3" key="1">
    <citation type="journal article" date="2011" name="Nature">
        <title>Genome sequence and analysis of the tuber crop potato.</title>
        <authorList>
            <consortium name="The Potato Genome Sequencing Consortium"/>
        </authorList>
    </citation>
    <scope>NUCLEOTIDE SEQUENCE [LARGE SCALE GENOMIC DNA]</scope>
    <source>
        <strain evidence="3">cv. DM1-3 516 R44</strain>
    </source>
</reference>
<name>M1DWC9_SOLTU</name>
<sequence>MMCECPNRLNVLVQGGELYLDEEVGQEEGCEEETQEEGEFEGDEDEEQDPCEGKDVAIPNGLMRKVPIEEAWPQEGDFTVPMIAPRPFTRSQARELQRMQGLFMKLEVLELILMAKKGFHVWKIAWGSEGKKVEETDTLGDQELFGELLNGLGEVPRSSKVTGCCQERVTSLNQSVTRLAH</sequence>
<keyword evidence="3" id="KW-1185">Reference proteome</keyword>
<dbReference type="InParanoid" id="M1DWC9"/>
<dbReference type="Gramene" id="PGSC0003DMT400095464">
    <property type="protein sequence ID" value="PGSC0003DMT400095464"/>
    <property type="gene ID" value="PGSC0003DMG400045035"/>
</dbReference>
<evidence type="ECO:0000313" key="2">
    <source>
        <dbReference type="EnsemblPlants" id="PGSC0003DMT400095464"/>
    </source>
</evidence>
<proteinExistence type="predicted"/>
<dbReference type="AlphaFoldDB" id="M1DWC9"/>
<organism evidence="2 3">
    <name type="scientific">Solanum tuberosum</name>
    <name type="common">Potato</name>
    <dbReference type="NCBI Taxonomy" id="4113"/>
    <lineage>
        <taxon>Eukaryota</taxon>
        <taxon>Viridiplantae</taxon>
        <taxon>Streptophyta</taxon>
        <taxon>Embryophyta</taxon>
        <taxon>Tracheophyta</taxon>
        <taxon>Spermatophyta</taxon>
        <taxon>Magnoliopsida</taxon>
        <taxon>eudicotyledons</taxon>
        <taxon>Gunneridae</taxon>
        <taxon>Pentapetalae</taxon>
        <taxon>asterids</taxon>
        <taxon>lamiids</taxon>
        <taxon>Solanales</taxon>
        <taxon>Solanaceae</taxon>
        <taxon>Solanoideae</taxon>
        <taxon>Solaneae</taxon>
        <taxon>Solanum</taxon>
    </lineage>
</organism>
<evidence type="ECO:0000313" key="3">
    <source>
        <dbReference type="Proteomes" id="UP000011115"/>
    </source>
</evidence>
<feature type="region of interest" description="Disordered" evidence="1">
    <location>
        <begin position="23"/>
        <end position="57"/>
    </location>
</feature>
<dbReference type="Proteomes" id="UP000011115">
    <property type="component" value="Unassembled WGS sequence"/>
</dbReference>